<name>A0ABV4T352_9EURY</name>
<sequence length="54" mass="6002">MSTLKSTGTFLDSSVIMNLLFETELTQKAQKLFSLAENPVVSETVIDECIYTTL</sequence>
<accession>A0ABV4T352</accession>
<comment type="caution">
    <text evidence="1">The sequence shown here is derived from an EMBL/GenBank/DDBJ whole genome shotgun (WGS) entry which is preliminary data.</text>
</comment>
<evidence type="ECO:0000313" key="1">
    <source>
        <dbReference type="EMBL" id="MFA4804202.1"/>
    </source>
</evidence>
<reference evidence="1 2" key="1">
    <citation type="submission" date="2023-03" db="EMBL/GenBank/DDBJ databases">
        <title>Speciation in Pyrococcus: adaptation to high temperature as a mechanism.</title>
        <authorList>
            <person name="Gu J."/>
        </authorList>
    </citation>
    <scope>NUCLEOTIDE SEQUENCE [LARGE SCALE GENOMIC DNA]</scope>
    <source>
        <strain evidence="1 2">LMOA34</strain>
    </source>
</reference>
<gene>
    <name evidence="1" type="ORF">P8X34_05540</name>
</gene>
<evidence type="ECO:0008006" key="3">
    <source>
        <dbReference type="Google" id="ProtNLM"/>
    </source>
</evidence>
<evidence type="ECO:0000313" key="2">
    <source>
        <dbReference type="Proteomes" id="UP001571980"/>
    </source>
</evidence>
<keyword evidence="2" id="KW-1185">Reference proteome</keyword>
<protein>
    <recommendedName>
        <fullName evidence="3">PIN domain-containing protein</fullName>
    </recommendedName>
</protein>
<proteinExistence type="predicted"/>
<organism evidence="1 2">
    <name type="scientific">Pyrococcus kukulkanii</name>
    <dbReference type="NCBI Taxonomy" id="1609559"/>
    <lineage>
        <taxon>Archaea</taxon>
        <taxon>Methanobacteriati</taxon>
        <taxon>Methanobacteriota</taxon>
        <taxon>Thermococci</taxon>
        <taxon>Thermococcales</taxon>
        <taxon>Thermococcaceae</taxon>
        <taxon>Pyrococcus</taxon>
    </lineage>
</organism>
<dbReference type="EMBL" id="JARRIG010000003">
    <property type="protein sequence ID" value="MFA4804202.1"/>
    <property type="molecule type" value="Genomic_DNA"/>
</dbReference>
<dbReference type="CDD" id="cd09854">
    <property type="entry name" value="PIN_VapC-like"/>
    <property type="match status" value="1"/>
</dbReference>
<dbReference type="Proteomes" id="UP001571980">
    <property type="component" value="Unassembled WGS sequence"/>
</dbReference>